<gene>
    <name evidence="2" type="ORF">SAMN06295970_101477</name>
</gene>
<keyword evidence="1" id="KW-0812">Transmembrane</keyword>
<name>A0ABY1PV72_9BURK</name>
<dbReference type="Proteomes" id="UP001158049">
    <property type="component" value="Unassembled WGS sequence"/>
</dbReference>
<evidence type="ECO:0000256" key="1">
    <source>
        <dbReference type="SAM" id="Phobius"/>
    </source>
</evidence>
<feature type="transmembrane region" description="Helical" evidence="1">
    <location>
        <begin position="94"/>
        <end position="112"/>
    </location>
</feature>
<dbReference type="EMBL" id="FXUL01000001">
    <property type="protein sequence ID" value="SMP45105.1"/>
    <property type="molecule type" value="Genomic_DNA"/>
</dbReference>
<sequence>MKTENQINNNSFLLNEFEPIKNIESTQSSLASNAKTAARSYSVVIEKEIYSSSQDGMGGNDEWNSIRSIENVNTIKDDDRNNVSSALKAMDDQGFSIAATAVSLMVLFLSLFSKLQKAQMDMAASQLNLVLIDMRKQIEELKKEQKTQFGKDIAMASLEAASSVVQFVSSAVTTTQLKVKLSEQTRIGDEMKLAAAGPSAEAQIAQTKTKIPQASLAADAENLPSANRTDVKRVTAKAKSDIAASEAQVADVKKAVPPKSINTLREESTQIRSETEYINNRQQLFSATSGILKAGSPAVQGALGNAATEHQIEAKKADNAKENNNALYRQYMAVADGMRDAIRGAIALLQDMQSQDPNNSTASSKRMS</sequence>
<keyword evidence="3" id="KW-1185">Reference proteome</keyword>
<reference evidence="2 3" key="1">
    <citation type="submission" date="2017-05" db="EMBL/GenBank/DDBJ databases">
        <authorList>
            <person name="Varghese N."/>
            <person name="Submissions S."/>
        </authorList>
    </citation>
    <scope>NUCLEOTIDE SEQUENCE [LARGE SCALE GENOMIC DNA]</scope>
    <source>
        <strain evidence="2 3">DSM 26001</strain>
    </source>
</reference>
<accession>A0ABY1PV72</accession>
<protein>
    <recommendedName>
        <fullName evidence="4">Effector protein BipC</fullName>
    </recommendedName>
</protein>
<proteinExistence type="predicted"/>
<evidence type="ECO:0008006" key="4">
    <source>
        <dbReference type="Google" id="ProtNLM"/>
    </source>
</evidence>
<keyword evidence="1" id="KW-0472">Membrane</keyword>
<organism evidence="2 3">
    <name type="scientific">Noviherbaspirillum suwonense</name>
    <dbReference type="NCBI Taxonomy" id="1224511"/>
    <lineage>
        <taxon>Bacteria</taxon>
        <taxon>Pseudomonadati</taxon>
        <taxon>Pseudomonadota</taxon>
        <taxon>Betaproteobacteria</taxon>
        <taxon>Burkholderiales</taxon>
        <taxon>Oxalobacteraceae</taxon>
        <taxon>Noviherbaspirillum</taxon>
    </lineage>
</organism>
<evidence type="ECO:0000313" key="2">
    <source>
        <dbReference type="EMBL" id="SMP45105.1"/>
    </source>
</evidence>
<keyword evidence="1" id="KW-1133">Transmembrane helix</keyword>
<dbReference type="RefSeq" id="WP_283440620.1">
    <property type="nucleotide sequence ID" value="NZ_FXUL01000001.1"/>
</dbReference>
<evidence type="ECO:0000313" key="3">
    <source>
        <dbReference type="Proteomes" id="UP001158049"/>
    </source>
</evidence>
<comment type="caution">
    <text evidence="2">The sequence shown here is derived from an EMBL/GenBank/DDBJ whole genome shotgun (WGS) entry which is preliminary data.</text>
</comment>